<dbReference type="CDD" id="cd00293">
    <property type="entry name" value="USP-like"/>
    <property type="match status" value="1"/>
</dbReference>
<protein>
    <submittedName>
        <fullName evidence="3">Nucleotide-binding universal stress protein, UspA family</fullName>
    </submittedName>
</protein>
<evidence type="ECO:0000256" key="1">
    <source>
        <dbReference type="ARBA" id="ARBA00008791"/>
    </source>
</evidence>
<dbReference type="EMBL" id="FOBS01000004">
    <property type="protein sequence ID" value="SEM12175.1"/>
    <property type="molecule type" value="Genomic_DNA"/>
</dbReference>
<accession>A0A1H7VTM6</accession>
<evidence type="ECO:0000313" key="4">
    <source>
        <dbReference type="Proteomes" id="UP000198744"/>
    </source>
</evidence>
<dbReference type="InterPro" id="IPR006015">
    <property type="entry name" value="Universal_stress_UspA"/>
</dbReference>
<dbReference type="PRINTS" id="PR01438">
    <property type="entry name" value="UNVRSLSTRESS"/>
</dbReference>
<dbReference type="InterPro" id="IPR006016">
    <property type="entry name" value="UspA"/>
</dbReference>
<dbReference type="OrthoDB" id="5420527at2"/>
<dbReference type="STRING" id="43775.SAMN04489760_104169"/>
<sequence>MGKKFLVALDKSSNSLRAVQFLADSINPNSQVTLMSVVADPAAACELKGPSEIHPLLAEELKDFCLVEEAKRAAAEGFLDEAKKALIKAGFPADNICVELRTQEEDIAEDILVEARKENYDAILLGRRGIAGKKKFTFGSIANKIVNHAEDISIIVID</sequence>
<gene>
    <name evidence="3" type="ORF">SAMN04489760_104169</name>
</gene>
<dbReference type="AlphaFoldDB" id="A0A1H7VTM6"/>
<keyword evidence="4" id="KW-1185">Reference proteome</keyword>
<comment type="similarity">
    <text evidence="1">Belongs to the universal stress protein A family.</text>
</comment>
<name>A0A1H7VTM6_9BACT</name>
<dbReference type="SUPFAM" id="SSF52402">
    <property type="entry name" value="Adenine nucleotide alpha hydrolases-like"/>
    <property type="match status" value="1"/>
</dbReference>
<dbReference type="Gene3D" id="3.40.50.620">
    <property type="entry name" value="HUPs"/>
    <property type="match status" value="1"/>
</dbReference>
<dbReference type="PANTHER" id="PTHR46268:SF6">
    <property type="entry name" value="UNIVERSAL STRESS PROTEIN UP12"/>
    <property type="match status" value="1"/>
</dbReference>
<reference evidence="3 4" key="1">
    <citation type="submission" date="2016-10" db="EMBL/GenBank/DDBJ databases">
        <authorList>
            <person name="de Groot N.N."/>
        </authorList>
    </citation>
    <scope>NUCLEOTIDE SEQUENCE [LARGE SCALE GENOMIC DNA]</scope>
    <source>
        <strain evidence="3 4">DSM 8423</strain>
    </source>
</reference>
<organism evidence="3 4">
    <name type="scientific">Syntrophus gentianae</name>
    <dbReference type="NCBI Taxonomy" id="43775"/>
    <lineage>
        <taxon>Bacteria</taxon>
        <taxon>Pseudomonadati</taxon>
        <taxon>Thermodesulfobacteriota</taxon>
        <taxon>Syntrophia</taxon>
        <taxon>Syntrophales</taxon>
        <taxon>Syntrophaceae</taxon>
        <taxon>Syntrophus</taxon>
    </lineage>
</organism>
<feature type="domain" description="UspA" evidence="2">
    <location>
        <begin position="3"/>
        <end position="150"/>
    </location>
</feature>
<dbReference type="RefSeq" id="WP_093882522.1">
    <property type="nucleotide sequence ID" value="NZ_FOBS01000004.1"/>
</dbReference>
<dbReference type="Proteomes" id="UP000198744">
    <property type="component" value="Unassembled WGS sequence"/>
</dbReference>
<dbReference type="Pfam" id="PF00582">
    <property type="entry name" value="Usp"/>
    <property type="match status" value="1"/>
</dbReference>
<proteinExistence type="inferred from homology"/>
<dbReference type="PANTHER" id="PTHR46268">
    <property type="entry name" value="STRESS RESPONSE PROTEIN NHAX"/>
    <property type="match status" value="1"/>
</dbReference>
<dbReference type="InterPro" id="IPR014729">
    <property type="entry name" value="Rossmann-like_a/b/a_fold"/>
</dbReference>
<evidence type="ECO:0000259" key="2">
    <source>
        <dbReference type="Pfam" id="PF00582"/>
    </source>
</evidence>
<evidence type="ECO:0000313" key="3">
    <source>
        <dbReference type="EMBL" id="SEM12175.1"/>
    </source>
</evidence>